<dbReference type="AlphaFoldDB" id="A0A6G0SZ68"/>
<dbReference type="EMBL" id="VYZN01000079">
    <property type="protein sequence ID" value="KAE9523448.1"/>
    <property type="molecule type" value="Genomic_DNA"/>
</dbReference>
<proteinExistence type="predicted"/>
<evidence type="ECO:0000313" key="2">
    <source>
        <dbReference type="Proteomes" id="UP000475862"/>
    </source>
</evidence>
<organism evidence="1 2">
    <name type="scientific">Aphis glycines</name>
    <name type="common">Soybean aphid</name>
    <dbReference type="NCBI Taxonomy" id="307491"/>
    <lineage>
        <taxon>Eukaryota</taxon>
        <taxon>Metazoa</taxon>
        <taxon>Ecdysozoa</taxon>
        <taxon>Arthropoda</taxon>
        <taxon>Hexapoda</taxon>
        <taxon>Insecta</taxon>
        <taxon>Pterygota</taxon>
        <taxon>Neoptera</taxon>
        <taxon>Paraneoptera</taxon>
        <taxon>Hemiptera</taxon>
        <taxon>Sternorrhyncha</taxon>
        <taxon>Aphidomorpha</taxon>
        <taxon>Aphidoidea</taxon>
        <taxon>Aphididae</taxon>
        <taxon>Aphidini</taxon>
        <taxon>Aphis</taxon>
        <taxon>Aphis</taxon>
    </lineage>
</organism>
<evidence type="ECO:0000313" key="1">
    <source>
        <dbReference type="EMBL" id="KAE9523448.1"/>
    </source>
</evidence>
<accession>A0A6G0SZ68</accession>
<name>A0A6G0SZ68_APHGL</name>
<protein>
    <submittedName>
        <fullName evidence="1">Uncharacterized protein</fullName>
    </submittedName>
</protein>
<dbReference type="Proteomes" id="UP000475862">
    <property type="component" value="Unassembled WGS sequence"/>
</dbReference>
<sequence length="177" mass="19582">MIDSDHTCPFRTHILLGHANFPQEFEDFVGPPLLAQPKPTSAVPLIRWIRRKQSTGKAETIVTNTPHFANGTGTSASATCSSVNNNPIDKVRRLFRIFKRMQNTSTPINCLGRHGSYSTLNNPTGTNGHSTLHVRKVDSASIANLDKDCFIIPIAYLDRFLPDGVNVRAALLIIYEL</sequence>
<reference evidence="1 2" key="1">
    <citation type="submission" date="2019-08" db="EMBL/GenBank/DDBJ databases">
        <title>The genome of the soybean aphid Biotype 1, its phylome, world population structure and adaptation to the North American continent.</title>
        <authorList>
            <person name="Giordano R."/>
            <person name="Donthu R.K."/>
            <person name="Hernandez A.G."/>
            <person name="Wright C.L."/>
            <person name="Zimin A.V."/>
        </authorList>
    </citation>
    <scope>NUCLEOTIDE SEQUENCE [LARGE SCALE GENOMIC DNA]</scope>
    <source>
        <tissue evidence="1">Whole aphids</tissue>
    </source>
</reference>
<gene>
    <name evidence="1" type="ORF">AGLY_016000</name>
</gene>
<dbReference type="OrthoDB" id="8197794at2759"/>
<keyword evidence="2" id="KW-1185">Reference proteome</keyword>
<comment type="caution">
    <text evidence="1">The sequence shown here is derived from an EMBL/GenBank/DDBJ whole genome shotgun (WGS) entry which is preliminary data.</text>
</comment>